<dbReference type="EMBL" id="AORK01000007">
    <property type="protein sequence ID" value="EOA07447.1"/>
    <property type="molecule type" value="Genomic_DNA"/>
</dbReference>
<protein>
    <recommendedName>
        <fullName evidence="5">PARCEL domain-containing protein</fullName>
    </recommendedName>
</protein>
<dbReference type="Proteomes" id="UP000015348">
    <property type="component" value="Unassembled WGS sequence"/>
</dbReference>
<evidence type="ECO:0000313" key="3">
    <source>
        <dbReference type="EMBL" id="EOA07447.1"/>
    </source>
</evidence>
<dbReference type="InterPro" id="IPR011889">
    <property type="entry name" value="Liste_lipo_26"/>
</dbReference>
<feature type="compositionally biased region" description="Basic and acidic residues" evidence="1">
    <location>
        <begin position="41"/>
        <end position="59"/>
    </location>
</feature>
<organism evidence="3 4">
    <name type="scientific">Mycoplasma yeatsii 13926</name>
    <dbReference type="NCBI Taxonomy" id="1188240"/>
    <lineage>
        <taxon>Bacteria</taxon>
        <taxon>Bacillati</taxon>
        <taxon>Mycoplasmatota</taxon>
        <taxon>Mollicutes</taxon>
        <taxon>Mycoplasmataceae</taxon>
        <taxon>Mycoplasma</taxon>
    </lineage>
</organism>
<dbReference type="InterPro" id="IPR005046">
    <property type="entry name" value="DUF285"/>
</dbReference>
<proteinExistence type="predicted"/>
<accession>S6G410</accession>
<evidence type="ECO:0000256" key="1">
    <source>
        <dbReference type="SAM" id="MobiDB-lite"/>
    </source>
</evidence>
<evidence type="ECO:0000313" key="4">
    <source>
        <dbReference type="Proteomes" id="UP000015348"/>
    </source>
</evidence>
<feature type="compositionally biased region" description="Acidic residues" evidence="1">
    <location>
        <begin position="60"/>
        <end position="72"/>
    </location>
</feature>
<gene>
    <name evidence="3" type="ORF">MYEA_0960</name>
</gene>
<keyword evidence="2" id="KW-0732">Signal</keyword>
<name>S6G410_9MOLU</name>
<feature type="signal peptide" evidence="2">
    <location>
        <begin position="1"/>
        <end position="17"/>
    </location>
</feature>
<evidence type="ECO:0000256" key="2">
    <source>
        <dbReference type="SAM" id="SignalP"/>
    </source>
</evidence>
<feature type="chain" id="PRO_5004548885" description="PARCEL domain-containing protein" evidence="2">
    <location>
        <begin position="18"/>
        <end position="440"/>
    </location>
</feature>
<dbReference type="PATRIC" id="fig|1188240.3.peg.98"/>
<dbReference type="Pfam" id="PF03382">
    <property type="entry name" value="DUF285"/>
    <property type="match status" value="2"/>
</dbReference>
<dbReference type="OrthoDB" id="1525027at2"/>
<feature type="compositionally biased region" description="Basic and acidic residues" evidence="1">
    <location>
        <begin position="73"/>
        <end position="83"/>
    </location>
</feature>
<reference evidence="3 4" key="1">
    <citation type="journal article" date="2013" name="Genome Announc.">
        <title>Draft Genome Sequences of Mycoplasma auris and Mycoplasma yeatsii, Two Species of the Ear Canal of Caprinae.</title>
        <authorList>
            <person name="Dordet-Frisoni E."/>
            <person name="Baranowski E."/>
            <person name="Barre A."/>
            <person name="Blanchard A."/>
            <person name="Breton M."/>
            <person name="Couture C."/>
            <person name="Dupuy V."/>
            <person name="Gaurivaud P."/>
            <person name="Jacob D."/>
            <person name="Lemaitre C."/>
            <person name="Manso-Silvan L."/>
            <person name="Nikolski M."/>
            <person name="Nouvel L.X."/>
            <person name="Poumarat F."/>
            <person name="Sirand-Pugnet P."/>
            <person name="Thebault P."/>
            <person name="Theil S."/>
            <person name="Thiaucourt F."/>
            <person name="Citti C."/>
            <person name="Tardy F."/>
        </authorList>
    </citation>
    <scope>NUCLEOTIDE SEQUENCE [LARGE SCALE GENOMIC DNA]</scope>
    <source>
        <strain evidence="3 4">13926</strain>
    </source>
</reference>
<comment type="caution">
    <text evidence="3">The sequence shown here is derived from an EMBL/GenBank/DDBJ whole genome shotgun (WGS) entry which is preliminary data.</text>
</comment>
<dbReference type="AlphaFoldDB" id="S6G410"/>
<dbReference type="eggNOG" id="COG3291">
    <property type="taxonomic scope" value="Bacteria"/>
</dbReference>
<dbReference type="RefSeq" id="WP_004426989.1">
    <property type="nucleotide sequence ID" value="NZ_AORK01000007.1"/>
</dbReference>
<dbReference type="NCBIfam" id="TIGR02167">
    <property type="entry name" value="Liste_lipo_26"/>
    <property type="match status" value="2"/>
</dbReference>
<evidence type="ECO:0008006" key="5">
    <source>
        <dbReference type="Google" id="ProtNLM"/>
    </source>
</evidence>
<feature type="region of interest" description="Disordered" evidence="1">
    <location>
        <begin position="41"/>
        <end position="87"/>
    </location>
</feature>
<sequence length="440" mass="51791">MKKFLKIMCLASLSVLSAGSIFGVVYYQRNYNTVKREDKSINDKDYHKDEDENNDHDNSDSSDEIDNEDEKDDEKLIIDDKPESQNINYDTKIDEKEKQEAIAKKEFEYILNNSNKSDKDIVESLVNDTKQELTLSYKKAVYNEDETICKEIGFFKNDKGEIQIEKMSENVKEVPAELPWQINSLESAFAFNKSKEIKNLDKWNLKFVKSLDCMFQQAKNFNQDISNWDTSNVITMNETFLWAENFNQPLGKWNVSNVLEMQGMFFAAHKFNQPINNWNVSNVRIMQTMFRQTNNFNQDLNNWDVSNVINMEGMFEWALAFNKDISSWVFSKNLENTKFMFKNAKSYNNGEAHLISRKITKPNGQIVTSWDVSVIKDMSEMFASTTAFNQNISSWNVSRYTKTEEFVNRFSANWKEPDWSKNIPKIIRDRYYSRYDKILY</sequence>